<evidence type="ECO:0000313" key="2">
    <source>
        <dbReference type="EMBL" id="CAB9517580.1"/>
    </source>
</evidence>
<evidence type="ECO:0000256" key="1">
    <source>
        <dbReference type="SAM" id="MobiDB-lite"/>
    </source>
</evidence>
<organism evidence="2 3">
    <name type="scientific">Seminavis robusta</name>
    <dbReference type="NCBI Taxonomy" id="568900"/>
    <lineage>
        <taxon>Eukaryota</taxon>
        <taxon>Sar</taxon>
        <taxon>Stramenopiles</taxon>
        <taxon>Ochrophyta</taxon>
        <taxon>Bacillariophyta</taxon>
        <taxon>Bacillariophyceae</taxon>
        <taxon>Bacillariophycidae</taxon>
        <taxon>Naviculales</taxon>
        <taxon>Naviculaceae</taxon>
        <taxon>Seminavis</taxon>
    </lineage>
</organism>
<reference evidence="2" key="1">
    <citation type="submission" date="2020-06" db="EMBL/GenBank/DDBJ databases">
        <authorList>
            <consortium name="Plant Systems Biology data submission"/>
        </authorList>
    </citation>
    <scope>NUCLEOTIDE SEQUENCE</scope>
    <source>
        <strain evidence="2">D6</strain>
    </source>
</reference>
<dbReference type="Proteomes" id="UP001153069">
    <property type="component" value="Unassembled WGS sequence"/>
</dbReference>
<protein>
    <submittedName>
        <fullName evidence="2">Uncharacterized protein</fullName>
    </submittedName>
</protein>
<feature type="region of interest" description="Disordered" evidence="1">
    <location>
        <begin position="133"/>
        <end position="173"/>
    </location>
</feature>
<evidence type="ECO:0000313" key="3">
    <source>
        <dbReference type="Proteomes" id="UP001153069"/>
    </source>
</evidence>
<dbReference type="EMBL" id="CAICTM010000865">
    <property type="protein sequence ID" value="CAB9517580.1"/>
    <property type="molecule type" value="Genomic_DNA"/>
</dbReference>
<dbReference type="AlphaFoldDB" id="A0A9N8EFM6"/>
<comment type="caution">
    <text evidence="2">The sequence shown here is derived from an EMBL/GenBank/DDBJ whole genome shotgun (WGS) entry which is preliminary data.</text>
</comment>
<feature type="compositionally biased region" description="Polar residues" evidence="1">
    <location>
        <begin position="140"/>
        <end position="153"/>
    </location>
</feature>
<proteinExistence type="predicted"/>
<gene>
    <name evidence="2" type="ORF">SEMRO_866_G213030.1</name>
</gene>
<accession>A0A9N8EFM6</accession>
<keyword evidence="3" id="KW-1185">Reference proteome</keyword>
<name>A0A9N8EFM6_9STRA</name>
<sequence>MALAAFPLSPLPSASLAMLDVPFAPLTSRRLLPADTQNECVDRLSACGFPSQGNLPHAPLRLKPRNSSSVLFQNGLKRMQEKTNPKPKPSRRRVAPGMSMAPGMSIDAMAQSVLKARELGVLSPQRPVSRFAKLEERLSPKSQRATVQRSSSFGRVRLSPVRSAPVRTRSCAA</sequence>